<name>A0A1G2DBI6_9BACT</name>
<reference evidence="1 2" key="1">
    <citation type="journal article" date="2016" name="Nat. Commun.">
        <title>Thousands of microbial genomes shed light on interconnected biogeochemical processes in an aquifer system.</title>
        <authorList>
            <person name="Anantharaman K."/>
            <person name="Brown C.T."/>
            <person name="Hug L.A."/>
            <person name="Sharon I."/>
            <person name="Castelle C.J."/>
            <person name="Probst A.J."/>
            <person name="Thomas B.C."/>
            <person name="Singh A."/>
            <person name="Wilkins M.J."/>
            <person name="Karaoz U."/>
            <person name="Brodie E.L."/>
            <person name="Williams K.H."/>
            <person name="Hubbard S.S."/>
            <person name="Banfield J.F."/>
        </authorList>
    </citation>
    <scope>NUCLEOTIDE SEQUENCE [LARGE SCALE GENOMIC DNA]</scope>
</reference>
<dbReference type="EMBL" id="MHLO01000041">
    <property type="protein sequence ID" value="OGZ10985.1"/>
    <property type="molecule type" value="Genomic_DNA"/>
</dbReference>
<protein>
    <submittedName>
        <fullName evidence="1">Uncharacterized protein</fullName>
    </submittedName>
</protein>
<evidence type="ECO:0000313" key="1">
    <source>
        <dbReference type="EMBL" id="OGZ10985.1"/>
    </source>
</evidence>
<gene>
    <name evidence="1" type="ORF">A3C93_01385</name>
</gene>
<accession>A0A1G2DBI6</accession>
<organism evidence="1 2">
    <name type="scientific">Candidatus Lloydbacteria bacterium RIFCSPHIGHO2_02_FULL_54_17</name>
    <dbReference type="NCBI Taxonomy" id="1798664"/>
    <lineage>
        <taxon>Bacteria</taxon>
        <taxon>Candidatus Lloydiibacteriota</taxon>
    </lineage>
</organism>
<dbReference type="AlphaFoldDB" id="A0A1G2DBI6"/>
<comment type="caution">
    <text evidence="1">The sequence shown here is derived from an EMBL/GenBank/DDBJ whole genome shotgun (WGS) entry which is preliminary data.</text>
</comment>
<sequence>MVKPQVCRGEALIRALLECEVAELVWEKQEVRVRRKEFGDDFTGSVESYIPKGSPEHDEEDCDALYIETEDDMGYVFQVPEIAELEILPTCRMTPEKANRQMDEMERAAGLRSK</sequence>
<dbReference type="Proteomes" id="UP000178636">
    <property type="component" value="Unassembled WGS sequence"/>
</dbReference>
<evidence type="ECO:0000313" key="2">
    <source>
        <dbReference type="Proteomes" id="UP000178636"/>
    </source>
</evidence>
<proteinExistence type="predicted"/>